<feature type="region of interest" description="Disordered" evidence="1">
    <location>
        <begin position="1"/>
        <end position="70"/>
    </location>
</feature>
<feature type="compositionally biased region" description="Basic and acidic residues" evidence="1">
    <location>
        <begin position="54"/>
        <end position="70"/>
    </location>
</feature>
<reference evidence="2 3" key="1">
    <citation type="journal article" date="2016" name="Mol. Biol. Evol.">
        <title>Comparative Genomics of Early-Diverging Mushroom-Forming Fungi Provides Insights into the Origins of Lignocellulose Decay Capabilities.</title>
        <authorList>
            <person name="Nagy L.G."/>
            <person name="Riley R."/>
            <person name="Tritt A."/>
            <person name="Adam C."/>
            <person name="Daum C."/>
            <person name="Floudas D."/>
            <person name="Sun H."/>
            <person name="Yadav J.S."/>
            <person name="Pangilinan J."/>
            <person name="Larsson K.H."/>
            <person name="Matsuura K."/>
            <person name="Barry K."/>
            <person name="Labutti K."/>
            <person name="Kuo R."/>
            <person name="Ohm R.A."/>
            <person name="Bhattacharya S.S."/>
            <person name="Shirouzu T."/>
            <person name="Yoshinaga Y."/>
            <person name="Martin F.M."/>
            <person name="Grigoriev I.V."/>
            <person name="Hibbett D.S."/>
        </authorList>
    </citation>
    <scope>NUCLEOTIDE SEQUENCE [LARGE SCALE GENOMIC DNA]</scope>
    <source>
        <strain evidence="2 3">93-53</strain>
    </source>
</reference>
<gene>
    <name evidence="2" type="ORF">LAESUDRAFT_763497</name>
</gene>
<organism evidence="2 3">
    <name type="scientific">Laetiporus sulphureus 93-53</name>
    <dbReference type="NCBI Taxonomy" id="1314785"/>
    <lineage>
        <taxon>Eukaryota</taxon>
        <taxon>Fungi</taxon>
        <taxon>Dikarya</taxon>
        <taxon>Basidiomycota</taxon>
        <taxon>Agaricomycotina</taxon>
        <taxon>Agaricomycetes</taxon>
        <taxon>Polyporales</taxon>
        <taxon>Laetiporus</taxon>
    </lineage>
</organism>
<evidence type="ECO:0000256" key="1">
    <source>
        <dbReference type="SAM" id="MobiDB-lite"/>
    </source>
</evidence>
<sequence>MPSKVKGGHVYHAMQEPEMAEGSQWETQDVDDPDVTQTFILESQLFEEQEDEDSNSKHDEPEAVKTPERKDKCKYSVIISPFSASTSQAPPASKRNRLTGSTAFHGICEELSLFNDSFWYGLQQLQPTTEGSPICKTRVIERAQELETDLDDDELVDLLMIFEKDHAAADAYMVIKSDTLQKCWVEKKLERD</sequence>
<keyword evidence="3" id="KW-1185">Reference proteome</keyword>
<protein>
    <submittedName>
        <fullName evidence="2">Uncharacterized protein</fullName>
    </submittedName>
</protein>
<accession>A0A165BW70</accession>
<dbReference type="EMBL" id="KV427660">
    <property type="protein sequence ID" value="KZT01761.1"/>
    <property type="molecule type" value="Genomic_DNA"/>
</dbReference>
<name>A0A165BW70_9APHY</name>
<dbReference type="Proteomes" id="UP000076871">
    <property type="component" value="Unassembled WGS sequence"/>
</dbReference>
<evidence type="ECO:0000313" key="3">
    <source>
        <dbReference type="Proteomes" id="UP000076871"/>
    </source>
</evidence>
<dbReference type="AlphaFoldDB" id="A0A165BW70"/>
<dbReference type="STRING" id="1314785.A0A165BW70"/>
<proteinExistence type="predicted"/>
<dbReference type="RefSeq" id="XP_040759501.1">
    <property type="nucleotide sequence ID" value="XM_040913272.1"/>
</dbReference>
<dbReference type="InParanoid" id="A0A165BW70"/>
<dbReference type="GeneID" id="63830300"/>
<evidence type="ECO:0000313" key="2">
    <source>
        <dbReference type="EMBL" id="KZT01761.1"/>
    </source>
</evidence>